<name>A0ABW4ZF32_9BACT</name>
<evidence type="ECO:0000259" key="6">
    <source>
        <dbReference type="Pfam" id="PF01593"/>
    </source>
</evidence>
<keyword evidence="4 5" id="KW-0560">Oxidoreductase</keyword>
<keyword evidence="8" id="KW-1185">Reference proteome</keyword>
<gene>
    <name evidence="7" type="ORF">ACFSW8_14830</name>
</gene>
<evidence type="ECO:0000256" key="3">
    <source>
        <dbReference type="ARBA" id="ARBA00022746"/>
    </source>
</evidence>
<keyword evidence="3 5" id="KW-0125">Carotenoid biosynthesis</keyword>
<dbReference type="PRINTS" id="PR00419">
    <property type="entry name" value="ADXRDTASE"/>
</dbReference>
<dbReference type="PANTHER" id="PTHR43734">
    <property type="entry name" value="PHYTOENE DESATURASE"/>
    <property type="match status" value="1"/>
</dbReference>
<dbReference type="Proteomes" id="UP001597389">
    <property type="component" value="Unassembled WGS sequence"/>
</dbReference>
<dbReference type="SUPFAM" id="SSF51905">
    <property type="entry name" value="FAD/NAD(P)-binding domain"/>
    <property type="match status" value="1"/>
</dbReference>
<dbReference type="InterPro" id="IPR014105">
    <property type="entry name" value="Carotenoid/retinoid_OxRdtase"/>
</dbReference>
<sequence>MMPTSNKSVIVIGAGLGGLSAAISLRAAGYAVTIYEKNAQVGGKLNHLEKDGFSFDLGPSIFTLPQIFEALFKRANRKMDDYVKLVPVTPHWRNFFEDNTILDLYQEPDLMRNELNKLQGSADHHWQQLEKFLAYARQQYQATEDGYFDKGIDTMWELIRHYHIRLLTGKIDYNRTMSEAISQHFDDPYLRSIFEYFIKYVGSSALASPGYMNLMPIIQFDYGLWYVDGGMYALAQGLEKLVKELGITLHLNHEVAQLHTHDNAITQVAFADGSSAQADWVVSNMEVIPAYRDLLKEDPSFTQTLEKKFEPACSGLVIHIGTDREYPQLAHHNFFYSQNQSKHFHTVFDKHRLPDDPTIYLVAPTRTDPSKAPPGHDNLKILPHIPPLQDDHTFTESDYLELEERVLIKLERMGLTDLRKHIVTRDVLTPFDIERMYRSNKGSVYGVVTDWNKNKGFKAPKKSSKYNNLYFVGGSVNPGGGMPMVVLSGQKAADRIIAEDQ</sequence>
<organism evidence="7 8">
    <name type="scientific">Rubritalea tangerina</name>
    <dbReference type="NCBI Taxonomy" id="430798"/>
    <lineage>
        <taxon>Bacteria</taxon>
        <taxon>Pseudomonadati</taxon>
        <taxon>Verrucomicrobiota</taxon>
        <taxon>Verrucomicrobiia</taxon>
        <taxon>Verrucomicrobiales</taxon>
        <taxon>Rubritaleaceae</taxon>
        <taxon>Rubritalea</taxon>
    </lineage>
</organism>
<accession>A0ABW4ZF32</accession>
<dbReference type="EMBL" id="JBHUJB010000073">
    <property type="protein sequence ID" value="MFD2160177.1"/>
    <property type="molecule type" value="Genomic_DNA"/>
</dbReference>
<dbReference type="Gene3D" id="3.50.50.60">
    <property type="entry name" value="FAD/NAD(P)-binding domain"/>
    <property type="match status" value="2"/>
</dbReference>
<feature type="domain" description="Amine oxidase" evidence="6">
    <location>
        <begin position="16"/>
        <end position="497"/>
    </location>
</feature>
<reference evidence="8" key="1">
    <citation type="journal article" date="2019" name="Int. J. Syst. Evol. Microbiol.">
        <title>The Global Catalogue of Microorganisms (GCM) 10K type strain sequencing project: providing services to taxonomists for standard genome sequencing and annotation.</title>
        <authorList>
            <consortium name="The Broad Institute Genomics Platform"/>
            <consortium name="The Broad Institute Genome Sequencing Center for Infectious Disease"/>
            <person name="Wu L."/>
            <person name="Ma J."/>
        </authorList>
    </citation>
    <scope>NUCLEOTIDE SEQUENCE [LARGE SCALE GENOMIC DNA]</scope>
    <source>
        <strain evidence="8">CCUG 57942</strain>
    </source>
</reference>
<proteinExistence type="inferred from homology"/>
<evidence type="ECO:0000256" key="2">
    <source>
        <dbReference type="ARBA" id="ARBA00006046"/>
    </source>
</evidence>
<comment type="pathway">
    <text evidence="1 5">Carotenoid biosynthesis.</text>
</comment>
<evidence type="ECO:0000256" key="1">
    <source>
        <dbReference type="ARBA" id="ARBA00004829"/>
    </source>
</evidence>
<dbReference type="Pfam" id="PF01593">
    <property type="entry name" value="Amino_oxidase"/>
    <property type="match status" value="1"/>
</dbReference>
<evidence type="ECO:0000256" key="4">
    <source>
        <dbReference type="ARBA" id="ARBA00023002"/>
    </source>
</evidence>
<dbReference type="RefSeq" id="WP_377178632.1">
    <property type="nucleotide sequence ID" value="NZ_JBHUJB010000073.1"/>
</dbReference>
<protein>
    <submittedName>
        <fullName evidence="7">Phytoene desaturase family protein</fullName>
    </submittedName>
</protein>
<dbReference type="InterPro" id="IPR036188">
    <property type="entry name" value="FAD/NAD-bd_sf"/>
</dbReference>
<dbReference type="PANTHER" id="PTHR43734:SF7">
    <property type="entry name" value="4,4'-DIAPONEUROSPORENE OXYGENASE"/>
    <property type="match status" value="1"/>
</dbReference>
<dbReference type="InterPro" id="IPR002937">
    <property type="entry name" value="Amino_oxidase"/>
</dbReference>
<dbReference type="NCBIfam" id="TIGR02734">
    <property type="entry name" value="crtI_fam"/>
    <property type="match status" value="1"/>
</dbReference>
<evidence type="ECO:0000256" key="5">
    <source>
        <dbReference type="RuleBase" id="RU362075"/>
    </source>
</evidence>
<comment type="caution">
    <text evidence="7">The sequence shown here is derived from an EMBL/GenBank/DDBJ whole genome shotgun (WGS) entry which is preliminary data.</text>
</comment>
<comment type="similarity">
    <text evidence="2 5">Belongs to the carotenoid/retinoid oxidoreductase family.</text>
</comment>
<evidence type="ECO:0000313" key="8">
    <source>
        <dbReference type="Proteomes" id="UP001597389"/>
    </source>
</evidence>
<evidence type="ECO:0000313" key="7">
    <source>
        <dbReference type="EMBL" id="MFD2160177.1"/>
    </source>
</evidence>